<evidence type="ECO:0000313" key="2">
    <source>
        <dbReference type="EMBL" id="ACJ00439.1"/>
    </source>
</evidence>
<evidence type="ECO:0000313" key="3">
    <source>
        <dbReference type="Proteomes" id="UP000001591"/>
    </source>
</evidence>
<proteinExistence type="predicted"/>
<reference evidence="2 3" key="1">
    <citation type="journal article" date="2010" name="BMC Genomics">
        <title>Metabolic flexibility revealed in the genome of the cyst-forming alpha-1 proteobacterium Rhodospirillum centenum.</title>
        <authorList>
            <person name="Lu Y.K."/>
            <person name="Marden J."/>
            <person name="Han M."/>
            <person name="Swingley W.D."/>
            <person name="Mastrian S.D."/>
            <person name="Chowdhury S.R."/>
            <person name="Hao J."/>
            <person name="Helmy T."/>
            <person name="Kim S."/>
            <person name="Kurdoglu A.A."/>
            <person name="Matthies H.J."/>
            <person name="Rollo D."/>
            <person name="Stothard P."/>
            <person name="Blankenship R.E."/>
            <person name="Bauer C.E."/>
            <person name="Touchman J.W."/>
        </authorList>
    </citation>
    <scope>NUCLEOTIDE SEQUENCE [LARGE SCALE GENOMIC DNA]</scope>
    <source>
        <strain evidence="3">ATCC 51521 / SW</strain>
    </source>
</reference>
<organism evidence="2 3">
    <name type="scientific">Rhodospirillum centenum (strain ATCC 51521 / SW)</name>
    <dbReference type="NCBI Taxonomy" id="414684"/>
    <lineage>
        <taxon>Bacteria</taxon>
        <taxon>Pseudomonadati</taxon>
        <taxon>Pseudomonadota</taxon>
        <taxon>Alphaproteobacteria</taxon>
        <taxon>Rhodospirillales</taxon>
        <taxon>Rhodospirillaceae</taxon>
        <taxon>Rhodospirillum</taxon>
    </lineage>
</organism>
<protein>
    <submittedName>
        <fullName evidence="2">Uncharacterized protein</fullName>
    </submittedName>
</protein>
<evidence type="ECO:0000256" key="1">
    <source>
        <dbReference type="SAM" id="MobiDB-lite"/>
    </source>
</evidence>
<name>B6IVW5_RHOCS</name>
<feature type="region of interest" description="Disordered" evidence="1">
    <location>
        <begin position="22"/>
        <end position="46"/>
    </location>
</feature>
<dbReference type="EMBL" id="CP000613">
    <property type="protein sequence ID" value="ACJ00439.1"/>
    <property type="molecule type" value="Genomic_DNA"/>
</dbReference>
<dbReference type="Proteomes" id="UP000001591">
    <property type="component" value="Chromosome"/>
</dbReference>
<sequence>MMFKTYPVFGATAGAAGVGVDRPSGTARHGQADAHQGFPTSGGDNELLCVTGPGAQALR</sequence>
<accession>B6IVW5</accession>
<keyword evidence="3" id="KW-1185">Reference proteome</keyword>
<dbReference type="AlphaFoldDB" id="B6IVW5"/>
<dbReference type="RefSeq" id="WP_012568219.1">
    <property type="nucleotide sequence ID" value="NC_011420.2"/>
</dbReference>
<dbReference type="HOGENOM" id="CLU_2957642_0_0_5"/>
<gene>
    <name evidence="2" type="ordered locus">RC1_3073</name>
</gene>
<dbReference type="KEGG" id="rce:RC1_3073"/>
<dbReference type="STRING" id="414684.RC1_3073"/>